<evidence type="ECO:0000259" key="10">
    <source>
        <dbReference type="PROSITE" id="PS50011"/>
    </source>
</evidence>
<dbReference type="SUPFAM" id="SSF56112">
    <property type="entry name" value="Protein kinase-like (PK-like)"/>
    <property type="match status" value="2"/>
</dbReference>
<evidence type="ECO:0000313" key="11">
    <source>
        <dbReference type="EMBL" id="KAK9060563.1"/>
    </source>
</evidence>
<comment type="catalytic activity">
    <reaction evidence="7">
        <text>L-threonyl-[protein] + ATP = O-phospho-L-threonyl-[protein] + ADP + H(+)</text>
        <dbReference type="Rhea" id="RHEA:46608"/>
        <dbReference type="Rhea" id="RHEA-COMP:11060"/>
        <dbReference type="Rhea" id="RHEA-COMP:11605"/>
        <dbReference type="ChEBI" id="CHEBI:15378"/>
        <dbReference type="ChEBI" id="CHEBI:30013"/>
        <dbReference type="ChEBI" id="CHEBI:30616"/>
        <dbReference type="ChEBI" id="CHEBI:61977"/>
        <dbReference type="ChEBI" id="CHEBI:456216"/>
        <dbReference type="EC" id="2.7.11.1"/>
    </reaction>
</comment>
<dbReference type="GO" id="GO:0005524">
    <property type="term" value="F:ATP binding"/>
    <property type="evidence" value="ECO:0007669"/>
    <property type="project" value="UniProtKB-UniRule"/>
</dbReference>
<organism evidence="11 12">
    <name type="scientific">Deinandra increscens subsp. villosa</name>
    <dbReference type="NCBI Taxonomy" id="3103831"/>
    <lineage>
        <taxon>Eukaryota</taxon>
        <taxon>Viridiplantae</taxon>
        <taxon>Streptophyta</taxon>
        <taxon>Embryophyta</taxon>
        <taxon>Tracheophyta</taxon>
        <taxon>Spermatophyta</taxon>
        <taxon>Magnoliopsida</taxon>
        <taxon>eudicotyledons</taxon>
        <taxon>Gunneridae</taxon>
        <taxon>Pentapetalae</taxon>
        <taxon>asterids</taxon>
        <taxon>campanulids</taxon>
        <taxon>Asterales</taxon>
        <taxon>Asteraceae</taxon>
        <taxon>Asteroideae</taxon>
        <taxon>Heliantheae alliance</taxon>
        <taxon>Madieae</taxon>
        <taxon>Madiinae</taxon>
        <taxon>Deinandra</taxon>
    </lineage>
</organism>
<dbReference type="FunFam" id="1.10.510.10:FF:000084">
    <property type="entry name" value="Wall-associated receptor kinase 2"/>
    <property type="match status" value="1"/>
</dbReference>
<dbReference type="GO" id="GO:0005886">
    <property type="term" value="C:plasma membrane"/>
    <property type="evidence" value="ECO:0007669"/>
    <property type="project" value="TreeGrafter"/>
</dbReference>
<keyword evidence="3" id="KW-0808">Transferase</keyword>
<dbReference type="GO" id="GO:0009506">
    <property type="term" value="C:plasmodesma"/>
    <property type="evidence" value="ECO:0007669"/>
    <property type="project" value="TreeGrafter"/>
</dbReference>
<dbReference type="InterPro" id="IPR008271">
    <property type="entry name" value="Ser/Thr_kinase_AS"/>
</dbReference>
<evidence type="ECO:0000256" key="9">
    <source>
        <dbReference type="PROSITE-ProRule" id="PRU10141"/>
    </source>
</evidence>
<dbReference type="FunFam" id="1.10.510.10:FF:001023">
    <property type="entry name" value="Os07g0541700 protein"/>
    <property type="match status" value="1"/>
</dbReference>
<reference evidence="11 12" key="1">
    <citation type="submission" date="2024-04" db="EMBL/GenBank/DDBJ databases">
        <title>The reference genome of an endangered Asteraceae, Deinandra increscens subsp. villosa, native to the Central Coast of California.</title>
        <authorList>
            <person name="Guilliams M."/>
            <person name="Hasenstab-Lehman K."/>
            <person name="Meyer R."/>
            <person name="Mcevoy S."/>
        </authorList>
    </citation>
    <scope>NUCLEOTIDE SEQUENCE [LARGE SCALE GENOMIC DNA]</scope>
    <source>
        <tissue evidence="11">Leaf</tissue>
    </source>
</reference>
<dbReference type="InterPro" id="IPR011009">
    <property type="entry name" value="Kinase-like_dom_sf"/>
</dbReference>
<dbReference type="GO" id="GO:0004714">
    <property type="term" value="F:transmembrane receptor protein tyrosine kinase activity"/>
    <property type="evidence" value="ECO:0007669"/>
    <property type="project" value="InterPro"/>
</dbReference>
<dbReference type="PROSITE" id="PS50011">
    <property type="entry name" value="PROTEIN_KINASE_DOM"/>
    <property type="match status" value="2"/>
</dbReference>
<dbReference type="EC" id="2.7.11.1" evidence="1"/>
<keyword evidence="4 9" id="KW-0547">Nucleotide-binding</keyword>
<dbReference type="Gene3D" id="3.30.200.20">
    <property type="entry name" value="Phosphorylase Kinase, domain 1"/>
    <property type="match status" value="2"/>
</dbReference>
<dbReference type="InterPro" id="IPR001245">
    <property type="entry name" value="Ser-Thr/Tyr_kinase_cat_dom"/>
</dbReference>
<keyword evidence="5" id="KW-0418">Kinase</keyword>
<evidence type="ECO:0000313" key="12">
    <source>
        <dbReference type="Proteomes" id="UP001408789"/>
    </source>
</evidence>
<comment type="catalytic activity">
    <reaction evidence="8">
        <text>L-seryl-[protein] + ATP = O-phospho-L-seryl-[protein] + ADP + H(+)</text>
        <dbReference type="Rhea" id="RHEA:17989"/>
        <dbReference type="Rhea" id="RHEA-COMP:9863"/>
        <dbReference type="Rhea" id="RHEA-COMP:11604"/>
        <dbReference type="ChEBI" id="CHEBI:15378"/>
        <dbReference type="ChEBI" id="CHEBI:29999"/>
        <dbReference type="ChEBI" id="CHEBI:30616"/>
        <dbReference type="ChEBI" id="CHEBI:83421"/>
        <dbReference type="ChEBI" id="CHEBI:456216"/>
        <dbReference type="EC" id="2.7.11.1"/>
    </reaction>
</comment>
<protein>
    <recommendedName>
        <fullName evidence="1">non-specific serine/threonine protein kinase</fullName>
        <ecNumber evidence="1">2.7.11.1</ecNumber>
    </recommendedName>
</protein>
<evidence type="ECO:0000256" key="6">
    <source>
        <dbReference type="ARBA" id="ARBA00022840"/>
    </source>
</evidence>
<keyword evidence="12" id="KW-1185">Reference proteome</keyword>
<feature type="binding site" evidence="9">
    <location>
        <position position="66"/>
    </location>
    <ligand>
        <name>ATP</name>
        <dbReference type="ChEBI" id="CHEBI:30616"/>
    </ligand>
</feature>
<keyword evidence="2" id="KW-0723">Serine/threonine-protein kinase</keyword>
<dbReference type="PROSITE" id="PS00107">
    <property type="entry name" value="PROTEIN_KINASE_ATP"/>
    <property type="match status" value="1"/>
</dbReference>
<keyword evidence="6 9" id="KW-0067">ATP-binding</keyword>
<evidence type="ECO:0000256" key="5">
    <source>
        <dbReference type="ARBA" id="ARBA00022777"/>
    </source>
</evidence>
<dbReference type="InterPro" id="IPR045272">
    <property type="entry name" value="ANXUR1/2-like"/>
</dbReference>
<dbReference type="Proteomes" id="UP001408789">
    <property type="component" value="Unassembled WGS sequence"/>
</dbReference>
<dbReference type="AlphaFoldDB" id="A0AAP0CWE2"/>
<dbReference type="FunFam" id="3.30.200.20:FF:000039">
    <property type="entry name" value="receptor-like protein kinase FERONIA"/>
    <property type="match status" value="1"/>
</dbReference>
<dbReference type="Pfam" id="PF07714">
    <property type="entry name" value="PK_Tyr_Ser-Thr"/>
    <property type="match status" value="2"/>
</dbReference>
<dbReference type="InterPro" id="IPR000719">
    <property type="entry name" value="Prot_kinase_dom"/>
</dbReference>
<sequence length="669" mass="75401">MFVPNSHEVGSSSSELPQLCCRFTFSEIQLATQNLDESLVIGRGGFGKVYKGTIANGTDLLTVAIKRLDSTSNQGASEFWAEINMLSNLRHCHLVSLIGYCNDEEEMILIYEYMPHGSLKDHLHKSQTPLSWMQRLTICTGAARGLDYLHTGTGIKHGVIHRDVKSSNILLHESWAAKISDFGLSKICPKDLQATHVNTLVKGTFGYLDPDYFYTGKLTRKSDVYAFGVVLFEVLCGKRAVDRSIDEEQWALAIWAQDSIRKGRLKQIVDGNIREISPKCLKLFAHLAKRCLHKHPKQRPTMAEIVVGLETILALQEKANNTLQPTSLQVFAKTAPTVIIPSNDENLGGVRSQTLRRFDYDTINIATENFSEVNRIQKLKTYDSLYKGKLQNGQGIAVGRICLLVRNEYFMNEASTLVKLEHKNLAKLLGYCTKEGTHDMLFVYEFELHTSLDHLLFDPKCTLLTWEKRYDIILGVARALLYLHRDAPIQIIQCNVKPGNILLDENMNPILSGFLDTRYLDVRDTYLPDIFIPRHYVAPEYMCDADVSTKADVYSLGMLVLAIIGHRWSGGVPPIEYVQMEGRLSNIIDPRIDVDLSFMARFFEISLLCVKKDAPDRPTMEEVVSMLLDSSSFTPPDANIVAQSSSTDGIVHDYDNTACEEFLSDLYPR</sequence>
<dbReference type="Gene3D" id="1.10.510.10">
    <property type="entry name" value="Transferase(Phosphotransferase) domain 1"/>
    <property type="match status" value="2"/>
</dbReference>
<dbReference type="SMART" id="SM00220">
    <property type="entry name" value="S_TKc"/>
    <property type="match status" value="1"/>
</dbReference>
<feature type="domain" description="Protein kinase" evidence="10">
    <location>
        <begin position="359"/>
        <end position="634"/>
    </location>
</feature>
<dbReference type="PANTHER" id="PTHR27003">
    <property type="entry name" value="OS07G0166700 PROTEIN"/>
    <property type="match status" value="1"/>
</dbReference>
<comment type="caution">
    <text evidence="11">The sequence shown here is derived from an EMBL/GenBank/DDBJ whole genome shotgun (WGS) entry which is preliminary data.</text>
</comment>
<dbReference type="InterPro" id="IPR017441">
    <property type="entry name" value="Protein_kinase_ATP_BS"/>
</dbReference>
<evidence type="ECO:0000256" key="2">
    <source>
        <dbReference type="ARBA" id="ARBA00022527"/>
    </source>
</evidence>
<dbReference type="EMBL" id="JBCNJP010000020">
    <property type="protein sequence ID" value="KAK9060563.1"/>
    <property type="molecule type" value="Genomic_DNA"/>
</dbReference>
<gene>
    <name evidence="11" type="ORF">SSX86_021268</name>
</gene>
<feature type="domain" description="Protein kinase" evidence="10">
    <location>
        <begin position="35"/>
        <end position="313"/>
    </location>
</feature>
<dbReference type="GO" id="GO:0004674">
    <property type="term" value="F:protein serine/threonine kinase activity"/>
    <property type="evidence" value="ECO:0007669"/>
    <property type="project" value="UniProtKB-KW"/>
</dbReference>
<evidence type="ECO:0000256" key="3">
    <source>
        <dbReference type="ARBA" id="ARBA00022679"/>
    </source>
</evidence>
<dbReference type="CDD" id="cd14066">
    <property type="entry name" value="STKc_IRAK"/>
    <property type="match status" value="1"/>
</dbReference>
<accession>A0AAP0CWE2</accession>
<dbReference type="PROSITE" id="PS00108">
    <property type="entry name" value="PROTEIN_KINASE_ST"/>
    <property type="match status" value="1"/>
</dbReference>
<proteinExistence type="predicted"/>
<name>A0AAP0CWE2_9ASTR</name>
<evidence type="ECO:0000256" key="1">
    <source>
        <dbReference type="ARBA" id="ARBA00012513"/>
    </source>
</evidence>
<dbReference type="PANTHER" id="PTHR27003:SF408">
    <property type="entry name" value="PROTEIN KINASE DOMAIN-CONTAINING PROTEIN"/>
    <property type="match status" value="1"/>
</dbReference>
<evidence type="ECO:0000256" key="8">
    <source>
        <dbReference type="ARBA" id="ARBA00048679"/>
    </source>
</evidence>
<evidence type="ECO:0000256" key="4">
    <source>
        <dbReference type="ARBA" id="ARBA00022741"/>
    </source>
</evidence>
<evidence type="ECO:0000256" key="7">
    <source>
        <dbReference type="ARBA" id="ARBA00047899"/>
    </source>
</evidence>